<name>A0A542VZF5_ZYMMB</name>
<reference evidence="2 3" key="1">
    <citation type="submission" date="2019-06" db="EMBL/GenBank/DDBJ databases">
        <title>Genome sequencing of Zymomonas mobilis strains for genetic engineering and biofuel applications.</title>
        <authorList>
            <person name="Teravest M."/>
        </authorList>
    </citation>
    <scope>NUCLEOTIDE SEQUENCE [LARGE SCALE GENOMIC DNA]</scope>
    <source>
        <strain evidence="2 3">AN0101</strain>
    </source>
</reference>
<evidence type="ECO:0000313" key="3">
    <source>
        <dbReference type="Proteomes" id="UP000316887"/>
    </source>
</evidence>
<dbReference type="AlphaFoldDB" id="A0A542VZF5"/>
<dbReference type="EMBL" id="VFOF01000001">
    <property type="protein sequence ID" value="TQL16706.1"/>
    <property type="molecule type" value="Genomic_DNA"/>
</dbReference>
<organism evidence="2 3">
    <name type="scientific">Zymomonas mobilis</name>
    <dbReference type="NCBI Taxonomy" id="542"/>
    <lineage>
        <taxon>Bacteria</taxon>
        <taxon>Pseudomonadati</taxon>
        <taxon>Pseudomonadota</taxon>
        <taxon>Alphaproteobacteria</taxon>
        <taxon>Sphingomonadales</taxon>
        <taxon>Zymomonadaceae</taxon>
        <taxon>Zymomonas</taxon>
    </lineage>
</organism>
<proteinExistence type="predicted"/>
<protein>
    <submittedName>
        <fullName evidence="2">Uncharacterized protein</fullName>
    </submittedName>
</protein>
<feature type="compositionally biased region" description="Basic and acidic residues" evidence="1">
    <location>
        <begin position="109"/>
        <end position="118"/>
    </location>
</feature>
<evidence type="ECO:0000313" key="2">
    <source>
        <dbReference type="EMBL" id="TQL16706.1"/>
    </source>
</evidence>
<sequence length="118" mass="13429">MGRYMAQDRLLNALNRLSQALIRLEEADHRRMADQDIAARYQKLREATEEALSRIDCLLTGNIQGQDQNKTSFPTKEDRAILANSLADSDKPQPDLKQKTAETSPSQKNTEEKEDKVK</sequence>
<feature type="compositionally biased region" description="Basic and acidic residues" evidence="1">
    <location>
        <begin position="88"/>
        <end position="100"/>
    </location>
</feature>
<gene>
    <name evidence="2" type="ORF">FBY58_0249</name>
</gene>
<evidence type="ECO:0000256" key="1">
    <source>
        <dbReference type="SAM" id="MobiDB-lite"/>
    </source>
</evidence>
<dbReference type="Proteomes" id="UP000316887">
    <property type="component" value="Unassembled WGS sequence"/>
</dbReference>
<accession>A0A542VZF5</accession>
<feature type="region of interest" description="Disordered" evidence="1">
    <location>
        <begin position="83"/>
        <end position="118"/>
    </location>
</feature>
<comment type="caution">
    <text evidence="2">The sequence shown here is derived from an EMBL/GenBank/DDBJ whole genome shotgun (WGS) entry which is preliminary data.</text>
</comment>